<comment type="subcellular location">
    <subcellularLocation>
        <location evidence="1 5">Nucleus</location>
    </subcellularLocation>
</comment>
<dbReference type="AlphaFoldDB" id="A0A5B0ND70"/>
<keyword evidence="3 5" id="KW-0690">Ribosome biogenesis</keyword>
<dbReference type="InterPro" id="IPR007023">
    <property type="entry name" value="Ribosom_reg"/>
</dbReference>
<protein>
    <recommendedName>
        <fullName evidence="5">Ribosome biogenesis regulatory protein</fullName>
    </recommendedName>
</protein>
<feature type="compositionally biased region" description="Basic and acidic residues" evidence="7">
    <location>
        <begin position="226"/>
        <end position="240"/>
    </location>
</feature>
<feature type="coiled-coil region" evidence="6">
    <location>
        <begin position="175"/>
        <end position="202"/>
    </location>
</feature>
<sequence length="381" mass="42523">MADVSHILSLKTKRKSVTVQREIPIDLDVGLLAAFDPNPIDQPEYNSAGREEYLKQSARDSIQVLVNKLFGLPTSLTDDGVVANLPASGPTTILPRSKRLPKPKPLTKWEKFSKDKGIAPKAKRDRMEFDTEKQEWVNRWGFNGKNKDPENAWIREVKPSEELTNPGLEINHAKRARKERTLKNEKQRLKNVERAATEIAKSNSTKVLEASTARPSTSLTSNNHPKKADARAAKIADHTARSKAQALAKREEQLQRKQEVEGLLSATKKSTASLGKFDKKFANEPKVKGLKRKFEPTEQSAKVERKSQQEIVDQLAKNPTAFKEKVAKKQKKSSTKSSATTEPDKSTKSLVNTRKAIRTLTGGRGATALETKPLKKGKKRP</sequence>
<feature type="compositionally biased region" description="Polar residues" evidence="7">
    <location>
        <begin position="213"/>
        <end position="223"/>
    </location>
</feature>
<reference evidence="8 9" key="1">
    <citation type="submission" date="2019-05" db="EMBL/GenBank/DDBJ databases">
        <title>Emergence of the Ug99 lineage of the wheat stem rust pathogen through somatic hybridization.</title>
        <authorList>
            <person name="Li F."/>
            <person name="Upadhyaya N.M."/>
            <person name="Sperschneider J."/>
            <person name="Matny O."/>
            <person name="Nguyen-Phuc H."/>
            <person name="Mago R."/>
            <person name="Raley C."/>
            <person name="Miller M.E."/>
            <person name="Silverstein K.A.T."/>
            <person name="Henningsen E."/>
            <person name="Hirsch C.D."/>
            <person name="Visser B."/>
            <person name="Pretorius Z.A."/>
            <person name="Steffenson B.J."/>
            <person name="Schwessinger B."/>
            <person name="Dodds P.N."/>
            <person name="Figueroa M."/>
        </authorList>
    </citation>
    <scope>NUCLEOTIDE SEQUENCE [LARGE SCALE GENOMIC DNA]</scope>
    <source>
        <strain evidence="8">21-0</strain>
    </source>
</reference>
<feature type="compositionally biased region" description="Basic and acidic residues" evidence="7">
    <location>
        <begin position="248"/>
        <end position="260"/>
    </location>
</feature>
<evidence type="ECO:0000256" key="3">
    <source>
        <dbReference type="ARBA" id="ARBA00022517"/>
    </source>
</evidence>
<evidence type="ECO:0000256" key="5">
    <source>
        <dbReference type="RuleBase" id="RU364132"/>
    </source>
</evidence>
<feature type="region of interest" description="Disordered" evidence="7">
    <location>
        <begin position="203"/>
        <end position="260"/>
    </location>
</feature>
<dbReference type="EMBL" id="VSWC01000105">
    <property type="protein sequence ID" value="KAA1087265.1"/>
    <property type="molecule type" value="Genomic_DNA"/>
</dbReference>
<feature type="compositionally biased region" description="Basic and acidic residues" evidence="7">
    <location>
        <begin position="276"/>
        <end position="308"/>
    </location>
</feature>
<evidence type="ECO:0000256" key="7">
    <source>
        <dbReference type="SAM" id="MobiDB-lite"/>
    </source>
</evidence>
<evidence type="ECO:0000256" key="2">
    <source>
        <dbReference type="ARBA" id="ARBA00010077"/>
    </source>
</evidence>
<gene>
    <name evidence="8" type="primary">RRS1_2</name>
    <name evidence="8" type="ORF">PGT21_027521</name>
</gene>
<keyword evidence="9" id="KW-1185">Reference proteome</keyword>
<comment type="function">
    <text evidence="5">Involved in ribosomal large subunit assembly.</text>
</comment>
<dbReference type="GO" id="GO:0016740">
    <property type="term" value="F:transferase activity"/>
    <property type="evidence" value="ECO:0007669"/>
    <property type="project" value="UniProtKB-KW"/>
</dbReference>
<dbReference type="Pfam" id="PF04939">
    <property type="entry name" value="RRS1"/>
    <property type="match status" value="1"/>
</dbReference>
<dbReference type="GO" id="GO:0005634">
    <property type="term" value="C:nucleus"/>
    <property type="evidence" value="ECO:0007669"/>
    <property type="project" value="UniProtKB-SubCell"/>
</dbReference>
<keyword evidence="8" id="KW-0808">Transferase</keyword>
<evidence type="ECO:0000256" key="4">
    <source>
        <dbReference type="ARBA" id="ARBA00023242"/>
    </source>
</evidence>
<organism evidence="8 9">
    <name type="scientific">Puccinia graminis f. sp. tritici</name>
    <dbReference type="NCBI Taxonomy" id="56615"/>
    <lineage>
        <taxon>Eukaryota</taxon>
        <taxon>Fungi</taxon>
        <taxon>Dikarya</taxon>
        <taxon>Basidiomycota</taxon>
        <taxon>Pucciniomycotina</taxon>
        <taxon>Pucciniomycetes</taxon>
        <taxon>Pucciniales</taxon>
        <taxon>Pucciniaceae</taxon>
        <taxon>Puccinia</taxon>
    </lineage>
</organism>
<keyword evidence="4 5" id="KW-0539">Nucleus</keyword>
<dbReference type="OrthoDB" id="28455at2759"/>
<feature type="region of interest" description="Disordered" evidence="7">
    <location>
        <begin position="272"/>
        <end position="381"/>
    </location>
</feature>
<accession>A0A5B0ND70</accession>
<comment type="caution">
    <text evidence="8">The sequence shown here is derived from an EMBL/GenBank/DDBJ whole genome shotgun (WGS) entry which is preliminary data.</text>
</comment>
<comment type="similarity">
    <text evidence="2 5">Belongs to the RRS1 family.</text>
</comment>
<name>A0A5B0ND70_PUCGR</name>
<keyword evidence="6" id="KW-0175">Coiled coil</keyword>
<proteinExistence type="inferred from homology"/>
<evidence type="ECO:0000256" key="6">
    <source>
        <dbReference type="SAM" id="Coils"/>
    </source>
</evidence>
<evidence type="ECO:0000256" key="1">
    <source>
        <dbReference type="ARBA" id="ARBA00004123"/>
    </source>
</evidence>
<dbReference type="GO" id="GO:0042254">
    <property type="term" value="P:ribosome biogenesis"/>
    <property type="evidence" value="ECO:0007669"/>
    <property type="project" value="UniProtKB-KW"/>
</dbReference>
<dbReference type="Proteomes" id="UP000324748">
    <property type="component" value="Unassembled WGS sequence"/>
</dbReference>
<evidence type="ECO:0000313" key="8">
    <source>
        <dbReference type="EMBL" id="KAA1087265.1"/>
    </source>
</evidence>
<evidence type="ECO:0000313" key="9">
    <source>
        <dbReference type="Proteomes" id="UP000324748"/>
    </source>
</evidence>